<feature type="domain" description="BURP" evidence="1">
    <location>
        <begin position="79"/>
        <end position="285"/>
    </location>
</feature>
<dbReference type="PANTHER" id="PTHR31236">
    <property type="entry name" value="BURP DOMAIN PROTEIN USPL1-LIKE"/>
    <property type="match status" value="1"/>
</dbReference>
<proteinExistence type="predicted"/>
<dbReference type="PANTHER" id="PTHR31236:SF2">
    <property type="entry name" value="BURP DOMAIN PROTEIN RD22"/>
    <property type="match status" value="1"/>
</dbReference>
<dbReference type="AlphaFoldDB" id="A0A7N0SVU5"/>
<keyword evidence="3" id="KW-1185">Reference proteome</keyword>
<dbReference type="Proteomes" id="UP000594263">
    <property type="component" value="Unplaced"/>
</dbReference>
<evidence type="ECO:0000259" key="1">
    <source>
        <dbReference type="PROSITE" id="PS51277"/>
    </source>
</evidence>
<dbReference type="EnsemblPlants" id="Kaladp0007s0067.1.v1.1">
    <property type="protein sequence ID" value="Kaladp0007s0067.1.v1.1"/>
    <property type="gene ID" value="Kaladp0007s0067.v1.1"/>
</dbReference>
<dbReference type="PROSITE" id="PS51277">
    <property type="entry name" value="BURP"/>
    <property type="match status" value="1"/>
</dbReference>
<evidence type="ECO:0000313" key="3">
    <source>
        <dbReference type="Proteomes" id="UP000594263"/>
    </source>
</evidence>
<accession>A0A7N0SVU5</accession>
<dbReference type="Gramene" id="Kaladp0007s0067.1.v1.1">
    <property type="protein sequence ID" value="Kaladp0007s0067.1.v1.1"/>
    <property type="gene ID" value="Kaladp0007s0067.v1.1"/>
</dbReference>
<sequence length="285" mass="31431">MQAVVSHGDASSPAELYWETKLPNTPMPKPIQDFLPEAVPLGRGAKLFHESGGMLKSRTFLYKNAATPEEIAASNSDIFFYEDQLKPGNKLRVRFSTTSRHVKFLPAKLTDTLPLSSKDLPQTLARLAITPTSAAAKEMSDTVEDCEAPKAYGDNDEKCVASLEEMIDFSIEKLGQHIQIMPSSVERNDKAVQEYTIEELGVRRFAGDRTVACHAKSFAYPTFICHASSTTRAYIVPLLGADGNKVTSLVACHADTVKWNPDNLAFKLLKEKPGNVTVCHFLPDR</sequence>
<reference evidence="2" key="1">
    <citation type="submission" date="2021-01" db="UniProtKB">
        <authorList>
            <consortium name="EnsemblPlants"/>
        </authorList>
    </citation>
    <scope>IDENTIFICATION</scope>
</reference>
<protein>
    <recommendedName>
        <fullName evidence="1">BURP domain-containing protein</fullName>
    </recommendedName>
</protein>
<name>A0A7N0SVU5_KALFE</name>
<dbReference type="SMART" id="SM01045">
    <property type="entry name" value="BURP"/>
    <property type="match status" value="1"/>
</dbReference>
<dbReference type="InterPro" id="IPR044816">
    <property type="entry name" value="BURP"/>
</dbReference>
<organism evidence="2 3">
    <name type="scientific">Kalanchoe fedtschenkoi</name>
    <name type="common">Lavender scallops</name>
    <name type="synonym">South American air plant</name>
    <dbReference type="NCBI Taxonomy" id="63787"/>
    <lineage>
        <taxon>Eukaryota</taxon>
        <taxon>Viridiplantae</taxon>
        <taxon>Streptophyta</taxon>
        <taxon>Embryophyta</taxon>
        <taxon>Tracheophyta</taxon>
        <taxon>Spermatophyta</taxon>
        <taxon>Magnoliopsida</taxon>
        <taxon>eudicotyledons</taxon>
        <taxon>Gunneridae</taxon>
        <taxon>Pentapetalae</taxon>
        <taxon>Saxifragales</taxon>
        <taxon>Crassulaceae</taxon>
        <taxon>Kalanchoe</taxon>
    </lineage>
</organism>
<evidence type="ECO:0000313" key="2">
    <source>
        <dbReference type="EnsemblPlants" id="Kaladp0007s0067.1.v1.1"/>
    </source>
</evidence>
<dbReference type="InterPro" id="IPR004873">
    <property type="entry name" value="BURP_dom"/>
</dbReference>
<dbReference type="Pfam" id="PF03181">
    <property type="entry name" value="BURP"/>
    <property type="match status" value="1"/>
</dbReference>